<dbReference type="SUPFAM" id="SSF53300">
    <property type="entry name" value="vWA-like"/>
    <property type="match status" value="1"/>
</dbReference>
<dbReference type="Proteomes" id="UP001597237">
    <property type="component" value="Unassembled WGS sequence"/>
</dbReference>
<dbReference type="InterPro" id="IPR036465">
    <property type="entry name" value="vWFA_dom_sf"/>
</dbReference>
<dbReference type="InterPro" id="IPR002035">
    <property type="entry name" value="VWF_A"/>
</dbReference>
<protein>
    <submittedName>
        <fullName evidence="3">VWA domain-containing protein</fullName>
    </submittedName>
</protein>
<dbReference type="PROSITE" id="PS50234">
    <property type="entry name" value="VWFA"/>
    <property type="match status" value="1"/>
</dbReference>
<dbReference type="EMBL" id="JBHUEY010000001">
    <property type="protein sequence ID" value="MFD1782085.1"/>
    <property type="molecule type" value="Genomic_DNA"/>
</dbReference>
<evidence type="ECO:0000259" key="2">
    <source>
        <dbReference type="PROSITE" id="PS50234"/>
    </source>
</evidence>
<keyword evidence="1" id="KW-0472">Membrane</keyword>
<sequence>MAAIETSKTGPQGLGAGARWLKRAWSDTRGGTAVTFTLIGALVVIPFLLVGLDSYLAMNQTAKLQDALDAATLYAARERTMDADKIDAAGQRSLTANLKLVKATDTRLLSASFVLNGETVVGQATARPGGFFNFCLDAWCFKPKQVGARAVVNRSLDKLEIALVLDNTGSMQGQKLAVLKKASKNLIQYLDDVGKTSLAPDPIRISLVPFSNTVRAVDTVSLKKYVSTTHRGPDVPAWIDPEARAHRAGGTNKDIFWDPAADPPPHASVDRLKIMKTLDESWDGCIEARRQPFDIQETVDANSPYTPYFWPDQPLHGKNDYINDPLEPTLTSSRQKVRRLGKYQAAYLRNNEAAFTLGPGYGDPMKHGPNAGCEHEPVARLTADAKALKKAVDGMRAMGETNIPLGLVWGWHALSPEGPYGDGLPYATPHLRKIVVLMTDGNNTFDGAWYGGLGYPWQDILPSGDATSLMNARLAALCTAMKAKGIVLYTVRLEVKSGSSATLRNCATKADMFYDVQDAKQLDAAFRDIGASIAAMRLTQ</sequence>
<gene>
    <name evidence="3" type="ORF">ACFSC0_01670</name>
</gene>
<keyword evidence="1" id="KW-0812">Transmembrane</keyword>
<reference evidence="4" key="1">
    <citation type="journal article" date="2019" name="Int. J. Syst. Evol. Microbiol.">
        <title>The Global Catalogue of Microorganisms (GCM) 10K type strain sequencing project: providing services to taxonomists for standard genome sequencing and annotation.</title>
        <authorList>
            <consortium name="The Broad Institute Genomics Platform"/>
            <consortium name="The Broad Institute Genome Sequencing Center for Infectious Disease"/>
            <person name="Wu L."/>
            <person name="Ma J."/>
        </authorList>
    </citation>
    <scope>NUCLEOTIDE SEQUENCE [LARGE SCALE GENOMIC DNA]</scope>
    <source>
        <strain evidence="4">DFY28</strain>
    </source>
</reference>
<keyword evidence="1" id="KW-1133">Transmembrane helix</keyword>
<organism evidence="3 4">
    <name type="scientific">Phenylobacterium terrae</name>
    <dbReference type="NCBI Taxonomy" id="2665495"/>
    <lineage>
        <taxon>Bacteria</taxon>
        <taxon>Pseudomonadati</taxon>
        <taxon>Pseudomonadota</taxon>
        <taxon>Alphaproteobacteria</taxon>
        <taxon>Caulobacterales</taxon>
        <taxon>Caulobacteraceae</taxon>
        <taxon>Phenylobacterium</taxon>
    </lineage>
</organism>
<evidence type="ECO:0000256" key="1">
    <source>
        <dbReference type="SAM" id="Phobius"/>
    </source>
</evidence>
<keyword evidence="4" id="KW-1185">Reference proteome</keyword>
<feature type="transmembrane region" description="Helical" evidence="1">
    <location>
        <begin position="31"/>
        <end position="52"/>
    </location>
</feature>
<dbReference type="Pfam" id="PF00092">
    <property type="entry name" value="VWA"/>
    <property type="match status" value="1"/>
</dbReference>
<feature type="domain" description="VWFA" evidence="2">
    <location>
        <begin position="160"/>
        <end position="215"/>
    </location>
</feature>
<dbReference type="RefSeq" id="WP_377281086.1">
    <property type="nucleotide sequence ID" value="NZ_JBHRSI010000003.1"/>
</dbReference>
<evidence type="ECO:0000313" key="4">
    <source>
        <dbReference type="Proteomes" id="UP001597237"/>
    </source>
</evidence>
<dbReference type="CDD" id="cd00198">
    <property type="entry name" value="vWFA"/>
    <property type="match status" value="1"/>
</dbReference>
<name>A0ABW4MW11_9CAUL</name>
<dbReference type="Gene3D" id="3.40.50.410">
    <property type="entry name" value="von Willebrand factor, type A domain"/>
    <property type="match status" value="2"/>
</dbReference>
<evidence type="ECO:0000313" key="3">
    <source>
        <dbReference type="EMBL" id="MFD1782085.1"/>
    </source>
</evidence>
<proteinExistence type="predicted"/>
<accession>A0ABW4MW11</accession>
<comment type="caution">
    <text evidence="3">The sequence shown here is derived from an EMBL/GenBank/DDBJ whole genome shotgun (WGS) entry which is preliminary data.</text>
</comment>